<dbReference type="PANTHER" id="PTHR43643:SF3">
    <property type="entry name" value="HISTIDINOL-PHOSPHATE AMINOTRANSFERASE"/>
    <property type="match status" value="1"/>
</dbReference>
<dbReference type="EC" id="2.6.1.9" evidence="9"/>
<reference evidence="11 12" key="1">
    <citation type="submission" date="2009-02" db="EMBL/GenBank/DDBJ databases">
        <title>The Genome Sequence of Oxalobacter formigenes OXCC13.</title>
        <authorList>
            <consortium name="The Broad Institute Genome Sequencing Platform"/>
            <person name="Ward D."/>
            <person name="Young S.K."/>
            <person name="Kodira C.D."/>
            <person name="Zeng Q."/>
            <person name="Koehrsen M."/>
            <person name="Alvarado L."/>
            <person name="Berlin A."/>
            <person name="Borenstein D."/>
            <person name="Chen Z."/>
            <person name="Engels R."/>
            <person name="Freedman E."/>
            <person name="Gellesch M."/>
            <person name="Goldberg J."/>
            <person name="Griggs A."/>
            <person name="Gujja S."/>
            <person name="Heiman D."/>
            <person name="Hepburn T."/>
            <person name="Howarth C."/>
            <person name="Jen D."/>
            <person name="Larson L."/>
            <person name="Lewis B."/>
            <person name="Mehta T."/>
            <person name="Park D."/>
            <person name="Pearson M."/>
            <person name="Roberts A."/>
            <person name="Saif S."/>
            <person name="Shea T."/>
            <person name="Shenoy N."/>
            <person name="Sisk P."/>
            <person name="Stolte C."/>
            <person name="Sykes S."/>
            <person name="Walk T."/>
            <person name="White J."/>
            <person name="Yandava C."/>
            <person name="Allison M.J."/>
            <person name="Lander E."/>
            <person name="Nusbaum C."/>
            <person name="Galagan J."/>
            <person name="Birren B."/>
        </authorList>
    </citation>
    <scope>NUCLEOTIDE SEQUENCE [LARGE SCALE GENOMIC DNA]</scope>
    <source>
        <strain evidence="11 12">OXCC13</strain>
    </source>
</reference>
<feature type="domain" description="Aminotransferase class I/classII large" evidence="10">
    <location>
        <begin position="36"/>
        <end position="360"/>
    </location>
</feature>
<evidence type="ECO:0000313" key="12">
    <source>
        <dbReference type="Proteomes" id="UP000005089"/>
    </source>
</evidence>
<dbReference type="GO" id="GO:0004400">
    <property type="term" value="F:histidinol-phosphate transaminase activity"/>
    <property type="evidence" value="ECO:0007669"/>
    <property type="project" value="UniProtKB-UniRule"/>
</dbReference>
<evidence type="ECO:0000313" key="11">
    <source>
        <dbReference type="EMBL" id="EEO29050.1"/>
    </source>
</evidence>
<feature type="modified residue" description="N6-(pyridoxal phosphate)lysine" evidence="9">
    <location>
        <position position="227"/>
    </location>
</feature>
<keyword evidence="9" id="KW-0368">Histidine biosynthesis</keyword>
<evidence type="ECO:0000256" key="4">
    <source>
        <dbReference type="ARBA" id="ARBA00011738"/>
    </source>
</evidence>
<keyword evidence="5 9" id="KW-0032">Aminotransferase</keyword>
<keyword evidence="9" id="KW-0028">Amino-acid biosynthesis</keyword>
<evidence type="ECO:0000256" key="2">
    <source>
        <dbReference type="ARBA" id="ARBA00005011"/>
    </source>
</evidence>
<evidence type="ECO:0000256" key="3">
    <source>
        <dbReference type="ARBA" id="ARBA00007970"/>
    </source>
</evidence>
<dbReference type="PROSITE" id="PS00599">
    <property type="entry name" value="AA_TRANSFER_CLASS_2"/>
    <property type="match status" value="1"/>
</dbReference>
<dbReference type="Gene3D" id="3.90.1150.10">
    <property type="entry name" value="Aspartate Aminotransferase, domain 1"/>
    <property type="match status" value="1"/>
</dbReference>
<dbReference type="InterPro" id="IPR050106">
    <property type="entry name" value="HistidinolP_aminotransfase"/>
</dbReference>
<keyword evidence="12" id="KW-1185">Reference proteome</keyword>
<dbReference type="Gene3D" id="3.40.640.10">
    <property type="entry name" value="Type I PLP-dependent aspartate aminotransferase-like (Major domain)"/>
    <property type="match status" value="1"/>
</dbReference>
<dbReference type="Pfam" id="PF00155">
    <property type="entry name" value="Aminotran_1_2"/>
    <property type="match status" value="1"/>
</dbReference>
<evidence type="ECO:0000259" key="10">
    <source>
        <dbReference type="Pfam" id="PF00155"/>
    </source>
</evidence>
<dbReference type="EMBL" id="GG658170">
    <property type="protein sequence ID" value="EEO29050.1"/>
    <property type="molecule type" value="Genomic_DNA"/>
</dbReference>
<dbReference type="InterPro" id="IPR015424">
    <property type="entry name" value="PyrdxlP-dep_Trfase"/>
</dbReference>
<dbReference type="InterPro" id="IPR015422">
    <property type="entry name" value="PyrdxlP-dep_Trfase_small"/>
</dbReference>
<dbReference type="InterPro" id="IPR001917">
    <property type="entry name" value="Aminotrans_II_pyridoxalP_BS"/>
</dbReference>
<dbReference type="HOGENOM" id="CLU_017584_3_3_4"/>
<dbReference type="PANTHER" id="PTHR43643">
    <property type="entry name" value="HISTIDINOL-PHOSPHATE AMINOTRANSFERASE 2"/>
    <property type="match status" value="1"/>
</dbReference>
<dbReference type="SUPFAM" id="SSF53383">
    <property type="entry name" value="PLP-dependent transferases"/>
    <property type="match status" value="1"/>
</dbReference>
<dbReference type="HAMAP" id="MF_01023">
    <property type="entry name" value="HisC_aminotrans_2"/>
    <property type="match status" value="1"/>
</dbReference>
<comment type="subunit">
    <text evidence="4 9">Homodimer.</text>
</comment>
<gene>
    <name evidence="9 11" type="primary">hisC</name>
    <name evidence="11" type="ORF">OFBG_00078</name>
</gene>
<keyword evidence="6 9" id="KW-0808">Transferase</keyword>
<name>C3XD41_OXAFO</name>
<dbReference type="InterPro" id="IPR015421">
    <property type="entry name" value="PyrdxlP-dep_Trfase_major"/>
</dbReference>
<dbReference type="GeneID" id="77136035"/>
<keyword evidence="7 9" id="KW-0663">Pyridoxal phosphate</keyword>
<dbReference type="OrthoDB" id="9813612at2"/>
<sequence>MSDQFAPEYIRAIAPYQAGKPISEVAREFGLDENRIIKLASNENPLGMPESAKKAIANEVGETGRYPDANGFALKKVIGERYGIAQDWITLGNGSNDIIELAARTFVQQGQSVVFSEYSFLVYALVAKAIGAKGIQVPSKEYGHDLDAMLKAITADTRLLFLANPNNPTGTFLQPADIEAFLDKVPSRVVVVIDEAYNEYLDSSIQYDSTDWVKKYPNLLVSRTFSKAYGLAGLRVGFGLAHPELTGLLNRVRQPFNVNALAQAAAIAALNDQVFLTKSAKINADGYRFLTQSFDEMGLEYVPSYGNFVLVKVGNDDGAGSRVNLELLKKGIIVRPVNAYGLPKWLRISIGLPEENRAFISALKEVLA</sequence>
<dbReference type="Proteomes" id="UP000005089">
    <property type="component" value="Unassembled WGS sequence"/>
</dbReference>
<evidence type="ECO:0000256" key="5">
    <source>
        <dbReference type="ARBA" id="ARBA00022576"/>
    </source>
</evidence>
<dbReference type="RefSeq" id="WP_005879298.1">
    <property type="nucleotide sequence ID" value="NZ_CP019430.1"/>
</dbReference>
<comment type="similarity">
    <text evidence="3 9">Belongs to the class-II pyridoxal-phosphate-dependent aminotransferase family. Histidinol-phosphate aminotransferase subfamily.</text>
</comment>
<dbReference type="NCBIfam" id="TIGR01141">
    <property type="entry name" value="hisC"/>
    <property type="match status" value="1"/>
</dbReference>
<dbReference type="GO" id="GO:0030170">
    <property type="term" value="F:pyridoxal phosphate binding"/>
    <property type="evidence" value="ECO:0007669"/>
    <property type="project" value="InterPro"/>
</dbReference>
<protein>
    <recommendedName>
        <fullName evidence="9">Histidinol-phosphate aminotransferase</fullName>
        <ecNumber evidence="9">2.6.1.9</ecNumber>
    </recommendedName>
    <alternativeName>
        <fullName evidence="9">Imidazole acetol-phosphate transaminase</fullName>
    </alternativeName>
</protein>
<comment type="pathway">
    <text evidence="2 9">Amino-acid biosynthesis; L-histidine biosynthesis; L-histidine from 5-phospho-alpha-D-ribose 1-diphosphate: step 7/9.</text>
</comment>
<proteinExistence type="inferred from homology"/>
<comment type="cofactor">
    <cofactor evidence="1 9">
        <name>pyridoxal 5'-phosphate</name>
        <dbReference type="ChEBI" id="CHEBI:597326"/>
    </cofactor>
</comment>
<dbReference type="STRING" id="847.BRW83_2210"/>
<dbReference type="CDD" id="cd00609">
    <property type="entry name" value="AAT_like"/>
    <property type="match status" value="1"/>
</dbReference>
<organism evidence="11 12">
    <name type="scientific">Oxalobacter formigenes OXCC13</name>
    <dbReference type="NCBI Taxonomy" id="556269"/>
    <lineage>
        <taxon>Bacteria</taxon>
        <taxon>Pseudomonadati</taxon>
        <taxon>Pseudomonadota</taxon>
        <taxon>Betaproteobacteria</taxon>
        <taxon>Burkholderiales</taxon>
        <taxon>Oxalobacteraceae</taxon>
        <taxon>Oxalobacter</taxon>
    </lineage>
</organism>
<evidence type="ECO:0000256" key="6">
    <source>
        <dbReference type="ARBA" id="ARBA00022679"/>
    </source>
</evidence>
<evidence type="ECO:0000256" key="7">
    <source>
        <dbReference type="ARBA" id="ARBA00022898"/>
    </source>
</evidence>
<comment type="catalytic activity">
    <reaction evidence="8 9">
        <text>L-histidinol phosphate + 2-oxoglutarate = 3-(imidazol-4-yl)-2-oxopropyl phosphate + L-glutamate</text>
        <dbReference type="Rhea" id="RHEA:23744"/>
        <dbReference type="ChEBI" id="CHEBI:16810"/>
        <dbReference type="ChEBI" id="CHEBI:29985"/>
        <dbReference type="ChEBI" id="CHEBI:57766"/>
        <dbReference type="ChEBI" id="CHEBI:57980"/>
        <dbReference type="EC" id="2.6.1.9"/>
    </reaction>
</comment>
<dbReference type="InterPro" id="IPR004839">
    <property type="entry name" value="Aminotransferase_I/II_large"/>
</dbReference>
<dbReference type="AlphaFoldDB" id="C3XD41"/>
<evidence type="ECO:0000256" key="8">
    <source>
        <dbReference type="ARBA" id="ARBA00047481"/>
    </source>
</evidence>
<evidence type="ECO:0000256" key="1">
    <source>
        <dbReference type="ARBA" id="ARBA00001933"/>
    </source>
</evidence>
<dbReference type="InterPro" id="IPR005861">
    <property type="entry name" value="HisP_aminotrans"/>
</dbReference>
<dbReference type="eggNOG" id="COG0079">
    <property type="taxonomic scope" value="Bacteria"/>
</dbReference>
<evidence type="ECO:0000256" key="9">
    <source>
        <dbReference type="HAMAP-Rule" id="MF_01023"/>
    </source>
</evidence>
<accession>C3XD41</accession>
<dbReference type="GO" id="GO:0000105">
    <property type="term" value="P:L-histidine biosynthetic process"/>
    <property type="evidence" value="ECO:0007669"/>
    <property type="project" value="UniProtKB-UniRule"/>
</dbReference>
<dbReference type="UniPathway" id="UPA00031">
    <property type="reaction ID" value="UER00012"/>
</dbReference>